<reference evidence="1 2" key="1">
    <citation type="submission" date="2016-10" db="EMBL/GenBank/DDBJ databases">
        <authorList>
            <person name="de Groot N.N."/>
        </authorList>
    </citation>
    <scope>NUCLEOTIDE SEQUENCE [LARGE SCALE GENOMIC DNA]</scope>
    <source>
        <strain evidence="1 2">DSM 8512</strain>
    </source>
</reference>
<organism evidence="1 2">
    <name type="scientific">Paracoccus alcaliphilus</name>
    <dbReference type="NCBI Taxonomy" id="34002"/>
    <lineage>
        <taxon>Bacteria</taxon>
        <taxon>Pseudomonadati</taxon>
        <taxon>Pseudomonadota</taxon>
        <taxon>Alphaproteobacteria</taxon>
        <taxon>Rhodobacterales</taxon>
        <taxon>Paracoccaceae</taxon>
        <taxon>Paracoccus</taxon>
    </lineage>
</organism>
<protein>
    <submittedName>
        <fullName evidence="1">Uncharacterized protein</fullName>
    </submittedName>
</protein>
<sequence length="127" mass="13576">MIVIVKSDGTETLPMHQPQVQLYLQNVLKSVLKVSGGSKITNLSQALNDISKGEGKASGNYRFRNQPVLHASAGVPGVSSVTLLFYRQGANDYIFAMGSHKGSSSYVLDAYGQTGDATYKHKAGISL</sequence>
<dbReference type="STRING" id="34002.SAMN04489859_100240"/>
<proteinExistence type="predicted"/>
<gene>
    <name evidence="1" type="ORF">SAMN04489859_100240</name>
</gene>
<dbReference type="Proteomes" id="UP000199054">
    <property type="component" value="Unassembled WGS sequence"/>
</dbReference>
<dbReference type="RefSeq" id="WP_090610274.1">
    <property type="nucleotide sequence ID" value="NZ_CP067127.1"/>
</dbReference>
<evidence type="ECO:0000313" key="2">
    <source>
        <dbReference type="Proteomes" id="UP000199054"/>
    </source>
</evidence>
<dbReference type="OrthoDB" id="4239793at2"/>
<dbReference type="EMBL" id="FODE01000002">
    <property type="protein sequence ID" value="SEN18006.1"/>
    <property type="molecule type" value="Genomic_DNA"/>
</dbReference>
<dbReference type="AlphaFoldDB" id="A0A1H8EF30"/>
<accession>A0A1H8EF30</accession>
<evidence type="ECO:0000313" key="1">
    <source>
        <dbReference type="EMBL" id="SEN18006.1"/>
    </source>
</evidence>
<keyword evidence="2" id="KW-1185">Reference proteome</keyword>
<name>A0A1H8EF30_9RHOB</name>